<proteinExistence type="predicted"/>
<gene>
    <name evidence="3" type="ORF">GCM10023150_05670</name>
</gene>
<keyword evidence="4" id="KW-1185">Reference proteome</keyword>
<keyword evidence="1" id="KW-0732">Signal</keyword>
<comment type="caution">
    <text evidence="3">The sequence shown here is derived from an EMBL/GenBank/DDBJ whole genome shotgun (WGS) entry which is preliminary data.</text>
</comment>
<evidence type="ECO:0000313" key="4">
    <source>
        <dbReference type="Proteomes" id="UP001501294"/>
    </source>
</evidence>
<feature type="domain" description="Chalcone isomerase" evidence="2">
    <location>
        <begin position="22"/>
        <end position="169"/>
    </location>
</feature>
<accession>A0ABP8HVN1</accession>
<dbReference type="Proteomes" id="UP001501294">
    <property type="component" value="Unassembled WGS sequence"/>
</dbReference>
<dbReference type="RefSeq" id="WP_223577108.1">
    <property type="nucleotide sequence ID" value="NZ_BAABFU010000001.1"/>
</dbReference>
<sequence>MNRLMLTLVGLSACLSAQAELPKSIEHSQGTFKLCDKERVTKYFFDIVDVGIYYPNCDTAKHVFDDQTKLLRFSYLRDVEGQQFTEGAIEYLEENLTEEEKSRCSEHFAPLNNVYRDVTSGDNYDLYLFQEEGLKLYLNGQALHQMDNPQCHSTYLNVWFGKESMDGQFNDLAERIKR</sequence>
<name>A0ABP8HVN1_9GAMM</name>
<dbReference type="Pfam" id="PF16036">
    <property type="entry name" value="Chalcone_3"/>
    <property type="match status" value="1"/>
</dbReference>
<evidence type="ECO:0000313" key="3">
    <source>
        <dbReference type="EMBL" id="GAA4345371.1"/>
    </source>
</evidence>
<reference evidence="4" key="1">
    <citation type="journal article" date="2019" name="Int. J. Syst. Evol. Microbiol.">
        <title>The Global Catalogue of Microorganisms (GCM) 10K type strain sequencing project: providing services to taxonomists for standard genome sequencing and annotation.</title>
        <authorList>
            <consortium name="The Broad Institute Genomics Platform"/>
            <consortium name="The Broad Institute Genome Sequencing Center for Infectious Disease"/>
            <person name="Wu L."/>
            <person name="Ma J."/>
        </authorList>
    </citation>
    <scope>NUCLEOTIDE SEQUENCE [LARGE SCALE GENOMIC DNA]</scope>
    <source>
        <strain evidence="4">JCM 17727</strain>
    </source>
</reference>
<evidence type="ECO:0000256" key="1">
    <source>
        <dbReference type="SAM" id="SignalP"/>
    </source>
</evidence>
<dbReference type="EMBL" id="BAABFU010000001">
    <property type="protein sequence ID" value="GAA4345371.1"/>
    <property type="molecule type" value="Genomic_DNA"/>
</dbReference>
<protein>
    <recommendedName>
        <fullName evidence="2">Chalcone isomerase domain-containing protein</fullName>
    </recommendedName>
</protein>
<feature type="signal peptide" evidence="1">
    <location>
        <begin position="1"/>
        <end position="19"/>
    </location>
</feature>
<organism evidence="3 4">
    <name type="scientific">Kangiella taiwanensis</name>
    <dbReference type="NCBI Taxonomy" id="1079179"/>
    <lineage>
        <taxon>Bacteria</taxon>
        <taxon>Pseudomonadati</taxon>
        <taxon>Pseudomonadota</taxon>
        <taxon>Gammaproteobacteria</taxon>
        <taxon>Kangiellales</taxon>
        <taxon>Kangiellaceae</taxon>
        <taxon>Kangiella</taxon>
    </lineage>
</organism>
<dbReference type="InterPro" id="IPR016087">
    <property type="entry name" value="Chalcone_isomerase"/>
</dbReference>
<feature type="chain" id="PRO_5045321265" description="Chalcone isomerase domain-containing protein" evidence="1">
    <location>
        <begin position="20"/>
        <end position="178"/>
    </location>
</feature>
<evidence type="ECO:0000259" key="2">
    <source>
        <dbReference type="Pfam" id="PF16036"/>
    </source>
</evidence>